<organism evidence="2 3">
    <name type="scientific">Cymbomonas tetramitiformis</name>
    <dbReference type="NCBI Taxonomy" id="36881"/>
    <lineage>
        <taxon>Eukaryota</taxon>
        <taxon>Viridiplantae</taxon>
        <taxon>Chlorophyta</taxon>
        <taxon>Pyramimonadophyceae</taxon>
        <taxon>Pyramimonadales</taxon>
        <taxon>Pyramimonadaceae</taxon>
        <taxon>Cymbomonas</taxon>
    </lineage>
</organism>
<evidence type="ECO:0000256" key="1">
    <source>
        <dbReference type="SAM" id="MobiDB-lite"/>
    </source>
</evidence>
<feature type="compositionally biased region" description="Low complexity" evidence="1">
    <location>
        <begin position="163"/>
        <end position="173"/>
    </location>
</feature>
<dbReference type="EMBL" id="LGRX02010629">
    <property type="protein sequence ID" value="KAK3269983.1"/>
    <property type="molecule type" value="Genomic_DNA"/>
</dbReference>
<feature type="compositionally biased region" description="Polar residues" evidence="1">
    <location>
        <begin position="137"/>
        <end position="154"/>
    </location>
</feature>
<evidence type="ECO:0000313" key="3">
    <source>
        <dbReference type="Proteomes" id="UP001190700"/>
    </source>
</evidence>
<protein>
    <submittedName>
        <fullName evidence="2">Uncharacterized protein</fullName>
    </submittedName>
</protein>
<feature type="region of interest" description="Disordered" evidence="1">
    <location>
        <begin position="137"/>
        <end position="235"/>
    </location>
</feature>
<comment type="caution">
    <text evidence="2">The sequence shown here is derived from an EMBL/GenBank/DDBJ whole genome shotgun (WGS) entry which is preliminary data.</text>
</comment>
<reference evidence="2 3" key="1">
    <citation type="journal article" date="2015" name="Genome Biol. Evol.">
        <title>Comparative Genomics of a Bacterivorous Green Alga Reveals Evolutionary Causalities and Consequences of Phago-Mixotrophic Mode of Nutrition.</title>
        <authorList>
            <person name="Burns J.A."/>
            <person name="Paasch A."/>
            <person name="Narechania A."/>
            <person name="Kim E."/>
        </authorList>
    </citation>
    <scope>NUCLEOTIDE SEQUENCE [LARGE SCALE GENOMIC DNA]</scope>
    <source>
        <strain evidence="2 3">PLY_AMNH</strain>
    </source>
</reference>
<gene>
    <name evidence="2" type="ORF">CYMTET_21594</name>
</gene>
<keyword evidence="3" id="KW-1185">Reference proteome</keyword>
<dbReference type="Proteomes" id="UP001190700">
    <property type="component" value="Unassembled WGS sequence"/>
</dbReference>
<sequence length="286" mass="31370">MESVDFEAEIRMEAVAEIRDLAEEDMVAAAHMEELGGNDVATAPQIEDKMEEDMIAATHTEGLVEKTESHLPANQLSPPADLAATSVRSDALPRAIAGDVAGNFTALTRLPARRTFRGLWRRTVGPAVAGQFLSTQSSFPSNSLQGQQQHSQALPGSPLERLQSQQQPHVQQQRTHALVGSPLERPQGLQQQAPLQQQHLQARVGPSTGRSGVSLERTYSQQLPSRPPAAVHPRQQPQFVVHLARHTAGQPRRAQQQLLLQRGPKPMEHTHLEQELLQSEVAVGHR</sequence>
<proteinExistence type="predicted"/>
<accession>A0AAE0G1U1</accession>
<dbReference type="AlphaFoldDB" id="A0AAE0G1U1"/>
<feature type="compositionally biased region" description="Low complexity" evidence="1">
    <location>
        <begin position="187"/>
        <end position="201"/>
    </location>
</feature>
<name>A0AAE0G1U1_9CHLO</name>
<evidence type="ECO:0000313" key="2">
    <source>
        <dbReference type="EMBL" id="KAK3269983.1"/>
    </source>
</evidence>